<comment type="caution">
    <text evidence="3">The sequence shown here is derived from an EMBL/GenBank/DDBJ whole genome shotgun (WGS) entry which is preliminary data.</text>
</comment>
<dbReference type="Proteomes" id="UP001597560">
    <property type="component" value="Unassembled WGS sequence"/>
</dbReference>
<dbReference type="InterPro" id="IPR035901">
    <property type="entry name" value="GIY-YIG_endonuc_sf"/>
</dbReference>
<proteinExistence type="inferred from homology"/>
<dbReference type="SUPFAM" id="SSF82771">
    <property type="entry name" value="GIY-YIG endonuclease"/>
    <property type="match status" value="1"/>
</dbReference>
<dbReference type="Pfam" id="PF01541">
    <property type="entry name" value="GIY-YIG"/>
    <property type="match status" value="1"/>
</dbReference>
<feature type="domain" description="GIY-YIG" evidence="2">
    <location>
        <begin position="3"/>
        <end position="80"/>
    </location>
</feature>
<gene>
    <name evidence="3" type="ORF">ACFS6J_28205</name>
</gene>
<keyword evidence="4" id="KW-1185">Reference proteome</keyword>
<dbReference type="Gene3D" id="3.40.1440.10">
    <property type="entry name" value="GIY-YIG endonuclease"/>
    <property type="match status" value="1"/>
</dbReference>
<organism evidence="3 4">
    <name type="scientific">Olivibacter jilunii</name>
    <dbReference type="NCBI Taxonomy" id="985016"/>
    <lineage>
        <taxon>Bacteria</taxon>
        <taxon>Pseudomonadati</taxon>
        <taxon>Bacteroidota</taxon>
        <taxon>Sphingobacteriia</taxon>
        <taxon>Sphingobacteriales</taxon>
        <taxon>Sphingobacteriaceae</taxon>
        <taxon>Olivibacter</taxon>
    </lineage>
</organism>
<dbReference type="RefSeq" id="WP_013665147.1">
    <property type="nucleotide sequence ID" value="NZ_JBHUPA010000039.1"/>
</dbReference>
<protein>
    <submittedName>
        <fullName evidence="3">GIY-YIG nuclease family protein</fullName>
    </submittedName>
</protein>
<dbReference type="InterPro" id="IPR050190">
    <property type="entry name" value="UPF0213_domain"/>
</dbReference>
<dbReference type="SMART" id="SM00465">
    <property type="entry name" value="GIYc"/>
    <property type="match status" value="1"/>
</dbReference>
<sequence>MQYGGCVYILTNKNRTTLYIGVTSNLRNRVYQHKIKFYPNSFSALYNLNICIYYESFARIEEAIAREKQLKKWSRSKKEALIYKLNPSWKDLWEEIKLW</sequence>
<dbReference type="PANTHER" id="PTHR34477:SF5">
    <property type="entry name" value="BSL5627 PROTEIN"/>
    <property type="match status" value="1"/>
</dbReference>
<evidence type="ECO:0000313" key="3">
    <source>
        <dbReference type="EMBL" id="MFD2965717.1"/>
    </source>
</evidence>
<dbReference type="InterPro" id="IPR000305">
    <property type="entry name" value="GIY-YIG_endonuc"/>
</dbReference>
<evidence type="ECO:0000313" key="4">
    <source>
        <dbReference type="Proteomes" id="UP001597560"/>
    </source>
</evidence>
<evidence type="ECO:0000256" key="1">
    <source>
        <dbReference type="ARBA" id="ARBA00007435"/>
    </source>
</evidence>
<accession>A0ABW6B9U5</accession>
<dbReference type="PROSITE" id="PS50164">
    <property type="entry name" value="GIY_YIG"/>
    <property type="match status" value="1"/>
</dbReference>
<dbReference type="CDD" id="cd10448">
    <property type="entry name" value="GIY-YIG_unchar_3"/>
    <property type="match status" value="1"/>
</dbReference>
<reference evidence="4" key="1">
    <citation type="journal article" date="2019" name="Int. J. Syst. Evol. Microbiol.">
        <title>The Global Catalogue of Microorganisms (GCM) 10K type strain sequencing project: providing services to taxonomists for standard genome sequencing and annotation.</title>
        <authorList>
            <consortium name="The Broad Institute Genomics Platform"/>
            <consortium name="The Broad Institute Genome Sequencing Center for Infectious Disease"/>
            <person name="Wu L."/>
            <person name="Ma J."/>
        </authorList>
    </citation>
    <scope>NUCLEOTIDE SEQUENCE [LARGE SCALE GENOMIC DNA]</scope>
    <source>
        <strain evidence="4">KCTC 23098</strain>
    </source>
</reference>
<dbReference type="PANTHER" id="PTHR34477">
    <property type="entry name" value="UPF0213 PROTEIN YHBQ"/>
    <property type="match status" value="1"/>
</dbReference>
<comment type="similarity">
    <text evidence="1">Belongs to the UPF0213 family.</text>
</comment>
<name>A0ABW6B9U5_9SPHI</name>
<evidence type="ECO:0000259" key="2">
    <source>
        <dbReference type="PROSITE" id="PS50164"/>
    </source>
</evidence>
<dbReference type="EMBL" id="JBHUPA010000039">
    <property type="protein sequence ID" value="MFD2965717.1"/>
    <property type="molecule type" value="Genomic_DNA"/>
</dbReference>